<evidence type="ECO:0000313" key="1">
    <source>
        <dbReference type="EMBL" id="MYZ52118.1"/>
    </source>
</evidence>
<sequence>MELERSVIINRWLPQLSQKTGLPVATLKTEGLRAGDFPPAGVRIDFEDGSLVHFCWAFFVSDPARPRKVAIFTEHCGYHEFLLGSEDTIAQLEPAASA</sequence>
<dbReference type="RefSeq" id="WP_161125031.1">
    <property type="nucleotide sequence ID" value="NZ_VYSB01000007.1"/>
</dbReference>
<accession>A0A7C9MRS0</accession>
<name>A0A7C9MRS0_9BURK</name>
<evidence type="ECO:0000313" key="2">
    <source>
        <dbReference type="Proteomes" id="UP000481947"/>
    </source>
</evidence>
<protein>
    <submittedName>
        <fullName evidence="1">Uncharacterized protein</fullName>
    </submittedName>
</protein>
<comment type="caution">
    <text evidence="1">The sequence shown here is derived from an EMBL/GenBank/DDBJ whole genome shotgun (WGS) entry which is preliminary data.</text>
</comment>
<dbReference type="Proteomes" id="UP000481947">
    <property type="component" value="Unassembled WGS sequence"/>
</dbReference>
<gene>
    <name evidence="1" type="ORF">F5985_08200</name>
</gene>
<proteinExistence type="predicted"/>
<organism evidence="1 2">
    <name type="scientific">Malikia spinosa</name>
    <dbReference type="NCBI Taxonomy" id="86180"/>
    <lineage>
        <taxon>Bacteria</taxon>
        <taxon>Pseudomonadati</taxon>
        <taxon>Pseudomonadota</taxon>
        <taxon>Betaproteobacteria</taxon>
        <taxon>Burkholderiales</taxon>
        <taxon>Comamonadaceae</taxon>
        <taxon>Malikia</taxon>
    </lineage>
</organism>
<dbReference type="EMBL" id="VYSB01000007">
    <property type="protein sequence ID" value="MYZ52118.1"/>
    <property type="molecule type" value="Genomic_DNA"/>
</dbReference>
<reference evidence="1 2" key="1">
    <citation type="submission" date="2019-09" db="EMBL/GenBank/DDBJ databases">
        <title>Identification of Malikia spinosa a prominent benzene-, toluene-, and ethylbenzene-degrading bacterium: enrichment, isolation and whole genome sequencing.</title>
        <authorList>
            <person name="Tancsics A."/>
            <person name="Revesz F."/>
            <person name="Kriszt B."/>
        </authorList>
    </citation>
    <scope>NUCLEOTIDE SEQUENCE [LARGE SCALE GENOMIC DNA]</scope>
    <source>
        <strain evidence="1 2">AB6</strain>
    </source>
</reference>
<dbReference type="AlphaFoldDB" id="A0A7C9MRS0"/>